<protein>
    <submittedName>
        <fullName evidence="1">Uncharacterized protein</fullName>
    </submittedName>
</protein>
<dbReference type="InterPro" id="IPR011990">
    <property type="entry name" value="TPR-like_helical_dom_sf"/>
</dbReference>
<reference evidence="1 2" key="1">
    <citation type="submission" date="2015-07" db="EMBL/GenBank/DDBJ databases">
        <title>Genome sequencing of Kibdelosporangium phytohabitans.</title>
        <authorList>
            <person name="Qin S."/>
            <person name="Xing K."/>
        </authorList>
    </citation>
    <scope>NUCLEOTIDE SEQUENCE [LARGE SCALE GENOMIC DNA]</scope>
    <source>
        <strain evidence="1 2">KLBMP1111</strain>
    </source>
</reference>
<sequence>MTDLDLTSDDPDEFEGRVVRLDGAEYVIGKYLGEGGERFVHELVNRRFGRGTHVILILRNQPRAAEISANALEALQRTRDALGAKYVIHDHFTVRAHGGVFEMREGIERTGTELEMERLLRSGRQAEAVAIAERLLTGNPDNFLALIALAAARGNGGDPYDALELALAALRIEPNTRACKVTLMQCALVANAFQTFWWQYEDLRAKWPNDRSTDDLAASAHMTMGTPDKAVDLKLSDEVAAMVQREVAAKHSADEVMKTTFKLEDSPEHNERNRGILAQAYQLYRYSTYIAVNYGLVLLRSGDGRAAYDVLIRIVPVLDSRRRPEFYGFLAFGLAVDGDWPAAYRMLDLMTQSLGDNDIKPADLPGWPLWWIEDKGAMLYSRTHRPFQLIAQVLRHVGSGQVRPEVRAMALLYAQHPCNP</sequence>
<dbReference type="KEGG" id="kphy:AOZ06_17495"/>
<dbReference type="Gene3D" id="1.25.40.10">
    <property type="entry name" value="Tetratricopeptide repeat domain"/>
    <property type="match status" value="1"/>
</dbReference>
<organism evidence="1 2">
    <name type="scientific">Kibdelosporangium phytohabitans</name>
    <dbReference type="NCBI Taxonomy" id="860235"/>
    <lineage>
        <taxon>Bacteria</taxon>
        <taxon>Bacillati</taxon>
        <taxon>Actinomycetota</taxon>
        <taxon>Actinomycetes</taxon>
        <taxon>Pseudonocardiales</taxon>
        <taxon>Pseudonocardiaceae</taxon>
        <taxon>Kibdelosporangium</taxon>
    </lineage>
</organism>
<name>A0A0N9HTJ6_9PSEU</name>
<dbReference type="EMBL" id="CP012752">
    <property type="protein sequence ID" value="ALG08469.1"/>
    <property type="molecule type" value="Genomic_DNA"/>
</dbReference>
<dbReference type="OrthoDB" id="9817552at2"/>
<accession>A0A0N9HTJ6</accession>
<proteinExistence type="predicted"/>
<dbReference type="SUPFAM" id="SSF48452">
    <property type="entry name" value="TPR-like"/>
    <property type="match status" value="1"/>
</dbReference>
<dbReference type="STRING" id="860235.AOZ06_17495"/>
<evidence type="ECO:0000313" key="2">
    <source>
        <dbReference type="Proteomes" id="UP000063699"/>
    </source>
</evidence>
<dbReference type="AlphaFoldDB" id="A0A0N9HTJ6"/>
<gene>
    <name evidence="1" type="ORF">AOZ06_17495</name>
</gene>
<evidence type="ECO:0000313" key="1">
    <source>
        <dbReference type="EMBL" id="ALG08469.1"/>
    </source>
</evidence>
<dbReference type="Proteomes" id="UP000063699">
    <property type="component" value="Chromosome"/>
</dbReference>
<keyword evidence="2" id="KW-1185">Reference proteome</keyword>
<dbReference type="RefSeq" id="WP_054290376.1">
    <property type="nucleotide sequence ID" value="NZ_CP012752.1"/>
</dbReference>